<protein>
    <submittedName>
        <fullName evidence="2">Uncharacterized protein</fullName>
    </submittedName>
</protein>
<evidence type="ECO:0000256" key="1">
    <source>
        <dbReference type="SAM" id="MobiDB-lite"/>
    </source>
</evidence>
<proteinExistence type="predicted"/>
<accession>A0ABR1M2E9</accession>
<comment type="caution">
    <text evidence="2">The sequence shown here is derived from an EMBL/GenBank/DDBJ whole genome shotgun (WGS) entry which is preliminary data.</text>
</comment>
<dbReference type="Proteomes" id="UP001365128">
    <property type="component" value="Unassembled WGS sequence"/>
</dbReference>
<feature type="region of interest" description="Disordered" evidence="1">
    <location>
        <begin position="191"/>
        <end position="215"/>
    </location>
</feature>
<feature type="compositionally biased region" description="Low complexity" evidence="1">
    <location>
        <begin position="202"/>
        <end position="211"/>
    </location>
</feature>
<dbReference type="EMBL" id="JBBPDW010000023">
    <property type="protein sequence ID" value="KAK7541700.1"/>
    <property type="molecule type" value="Genomic_DNA"/>
</dbReference>
<evidence type="ECO:0000313" key="2">
    <source>
        <dbReference type="EMBL" id="KAK7541700.1"/>
    </source>
</evidence>
<gene>
    <name evidence="2" type="ORF">IWX46DRAFT_660900</name>
</gene>
<reference evidence="2 3" key="1">
    <citation type="submission" date="2024-04" db="EMBL/GenBank/DDBJ databases">
        <title>Phyllosticta paracitricarpa is synonymous to the EU quarantine fungus P. citricarpa based on phylogenomic analyses.</title>
        <authorList>
            <consortium name="Lawrence Berkeley National Laboratory"/>
            <person name="Van Ingen-Buijs V.A."/>
            <person name="Van Westerhoven A.C."/>
            <person name="Haridas S."/>
            <person name="Skiadas P."/>
            <person name="Martin F."/>
            <person name="Groenewald J.Z."/>
            <person name="Crous P.W."/>
            <person name="Seidl M.F."/>
        </authorList>
    </citation>
    <scope>NUCLEOTIDE SEQUENCE [LARGE SCALE GENOMIC DNA]</scope>
    <source>
        <strain evidence="2 3">CBS 122670</strain>
    </source>
</reference>
<evidence type="ECO:0000313" key="3">
    <source>
        <dbReference type="Proteomes" id="UP001365128"/>
    </source>
</evidence>
<name>A0ABR1M2E9_9PEZI</name>
<sequence>MPTEGASVRRGTNDALVCRARQASISSAASVAGASHKSPWDAADAMDATENGQEGQVFSAVSTSSMAEQSFRLVDSLVWSRVAITQVPVSPDGQEWRRTSWNCNESIPCHIQLDSDKLVFVAMFGSVQGKPLAECGDPTINKSSRHAWHPTDVGHCICTTSRSVMLFVNARTSRQQVPTCARTVAAGPGPSGMGFSFKSRPSAAGGASTTGRSGGRQKQLVSFAMFDPITQCLKPLIRRRSWATMTALPACVSPGSADDVGN</sequence>
<organism evidence="2 3">
    <name type="scientific">Phyllosticta citricarpa</name>
    <dbReference type="NCBI Taxonomy" id="55181"/>
    <lineage>
        <taxon>Eukaryota</taxon>
        <taxon>Fungi</taxon>
        <taxon>Dikarya</taxon>
        <taxon>Ascomycota</taxon>
        <taxon>Pezizomycotina</taxon>
        <taxon>Dothideomycetes</taxon>
        <taxon>Dothideomycetes incertae sedis</taxon>
        <taxon>Botryosphaeriales</taxon>
        <taxon>Phyllostictaceae</taxon>
        <taxon>Phyllosticta</taxon>
    </lineage>
</organism>
<keyword evidence="3" id="KW-1185">Reference proteome</keyword>